<dbReference type="KEGG" id="llu:AKJ09_06907"/>
<keyword evidence="3" id="KW-1185">Reference proteome</keyword>
<proteinExistence type="predicted"/>
<dbReference type="PANTHER" id="PTHR46534:SF1">
    <property type="entry name" value="IGGFC-BINDING PROTEIN N-TERMINAL DOMAIN-CONTAINING PROTEIN"/>
    <property type="match status" value="1"/>
</dbReference>
<dbReference type="Pfam" id="PF17517">
    <property type="entry name" value="IgGFc_binding"/>
    <property type="match status" value="1"/>
</dbReference>
<organism evidence="2 3">
    <name type="scientific">Labilithrix luteola</name>
    <dbReference type="NCBI Taxonomy" id="1391654"/>
    <lineage>
        <taxon>Bacteria</taxon>
        <taxon>Pseudomonadati</taxon>
        <taxon>Myxococcota</taxon>
        <taxon>Polyangia</taxon>
        <taxon>Polyangiales</taxon>
        <taxon>Labilitrichaceae</taxon>
        <taxon>Labilithrix</taxon>
    </lineage>
</organism>
<name>A0A0K1Q3A3_9BACT</name>
<dbReference type="EMBL" id="CP012333">
    <property type="protein sequence ID" value="AKV00244.1"/>
    <property type="molecule type" value="Genomic_DNA"/>
</dbReference>
<dbReference type="OrthoDB" id="5486557at2"/>
<accession>A0A0K1Q3A3</accession>
<dbReference type="STRING" id="1391654.AKJ09_06907"/>
<dbReference type="PROSITE" id="PS51257">
    <property type="entry name" value="PROKAR_LIPOPROTEIN"/>
    <property type="match status" value="1"/>
</dbReference>
<evidence type="ECO:0000313" key="2">
    <source>
        <dbReference type="EMBL" id="AKV00244.1"/>
    </source>
</evidence>
<feature type="domain" description="IgGFc-binding protein N-terminal" evidence="1">
    <location>
        <begin position="238"/>
        <end position="564"/>
    </location>
</feature>
<protein>
    <recommendedName>
        <fullName evidence="1">IgGFc-binding protein N-terminal domain-containing protein</fullName>
    </recommendedName>
</protein>
<reference evidence="2 3" key="1">
    <citation type="submission" date="2015-08" db="EMBL/GenBank/DDBJ databases">
        <authorList>
            <person name="Babu N.S."/>
            <person name="Beckwith C.J."/>
            <person name="Beseler K.G."/>
            <person name="Brison A."/>
            <person name="Carone J.V."/>
            <person name="Caskin T.P."/>
            <person name="Diamond M."/>
            <person name="Durham M.E."/>
            <person name="Foxe J.M."/>
            <person name="Go M."/>
            <person name="Henderson B.A."/>
            <person name="Jones I.B."/>
            <person name="McGettigan J.A."/>
            <person name="Micheletti S.J."/>
            <person name="Nasrallah M.E."/>
            <person name="Ortiz D."/>
            <person name="Piller C.R."/>
            <person name="Privatt S.R."/>
            <person name="Schneider S.L."/>
            <person name="Sharp S."/>
            <person name="Smith T.C."/>
            <person name="Stanton J.D."/>
            <person name="Ullery H.E."/>
            <person name="Wilson R.J."/>
            <person name="Serrano M.G."/>
            <person name="Buck G."/>
            <person name="Lee V."/>
            <person name="Wang Y."/>
            <person name="Carvalho R."/>
            <person name="Voegtly L."/>
            <person name="Shi R."/>
            <person name="Duckworth R."/>
            <person name="Johnson A."/>
            <person name="Loviza R."/>
            <person name="Walstead R."/>
            <person name="Shah Z."/>
            <person name="Kiflezghi M."/>
            <person name="Wade K."/>
            <person name="Ball S.L."/>
            <person name="Bradley K.W."/>
            <person name="Asai D.J."/>
            <person name="Bowman C.A."/>
            <person name="Russell D.A."/>
            <person name="Pope W.H."/>
            <person name="Jacobs-Sera D."/>
            <person name="Hendrix R.W."/>
            <person name="Hatfull G.F."/>
        </authorList>
    </citation>
    <scope>NUCLEOTIDE SEQUENCE [LARGE SCALE GENOMIC DNA]</scope>
    <source>
        <strain evidence="2 3">DSM 27648</strain>
    </source>
</reference>
<dbReference type="RefSeq" id="WP_146651567.1">
    <property type="nucleotide sequence ID" value="NZ_CP012333.1"/>
</dbReference>
<evidence type="ECO:0000259" key="1">
    <source>
        <dbReference type="Pfam" id="PF17517"/>
    </source>
</evidence>
<sequence length="614" mass="65530">MMLSIRPLPFVALGFIAVGACSTTDRGFEPAPAGVFPEAGSDAEDKHCDGLRCSYDGRSVVKNCTDEVVTACPPELACGGAECVEPCVAAEREKGSRGCEFFFQPPPLYSAIGITFEDKTGCYAAYLVNTSATPSTVRLEYGGKDLDLTGAIFTMKKGDKSLLPHEGPVAPGEAVVLFLADPPGTDHIKCPAGVRPATTENPDRIIRGTSTSFHLTASVPVSASTIFPFGGAASTVPTATLLLPTSTWGKEHVVIEPWSMGLASNYNRFGLFPAVQIVAKEDDTVIEIRPTADIQDDRDFVGAPKGAPATYRINRGQYLQIAQADELTGSIVTSSKPTTVFGAHSCMLLPQDVMACDTAQQQIPSFAQWGSEYAAVGHLPRLGDSENSPYRIVAAVDGTELTYDPAPPGGAPTKLDSGAIGTFWTRDPFVVRSQDAEHPIYVAGYMTGCANVNPTFSLGDPEFVNVIPTAQYLNDYSFFADPTYPNTSLVVIRVRGSQGFDDVNLDCAGGPLSGFRPLGTDGRFEYVRIPLTDGGQLLQVGAGTCGYGLHHMSSRSPFTATLWGLAKPRATRSSAAWHNARWSRGHSSFTDCRDPDCRSVRPPPLRTAARCESE</sequence>
<dbReference type="PANTHER" id="PTHR46534">
    <property type="entry name" value="IGGFC_BINDING DOMAIN-CONTAINING PROTEIN"/>
    <property type="match status" value="1"/>
</dbReference>
<evidence type="ECO:0000313" key="3">
    <source>
        <dbReference type="Proteomes" id="UP000064967"/>
    </source>
</evidence>
<dbReference type="AlphaFoldDB" id="A0A0K1Q3A3"/>
<dbReference type="Proteomes" id="UP000064967">
    <property type="component" value="Chromosome"/>
</dbReference>
<gene>
    <name evidence="2" type="ORF">AKJ09_06907</name>
</gene>
<dbReference type="InterPro" id="IPR035234">
    <property type="entry name" value="IgGFc-bd_N"/>
</dbReference>